<comment type="caution">
    <text evidence="2">The sequence shown here is derived from an EMBL/GenBank/DDBJ whole genome shotgun (WGS) entry which is preliminary data.</text>
</comment>
<feature type="transmembrane region" description="Helical" evidence="1">
    <location>
        <begin position="77"/>
        <end position="97"/>
    </location>
</feature>
<reference evidence="2 3" key="1">
    <citation type="journal article" date="2019" name="Nat. Plants">
        <title>Stout camphor tree genome fills gaps in understanding of flowering plant genome evolution.</title>
        <authorList>
            <person name="Chaw S.M."/>
            <person name="Liu Y.C."/>
            <person name="Wu Y.W."/>
            <person name="Wang H.Y."/>
            <person name="Lin C.I."/>
            <person name="Wu C.S."/>
            <person name="Ke H.M."/>
            <person name="Chang L.Y."/>
            <person name="Hsu C.Y."/>
            <person name="Yang H.T."/>
            <person name="Sudianto E."/>
            <person name="Hsu M.H."/>
            <person name="Wu K.P."/>
            <person name="Wang L.N."/>
            <person name="Leebens-Mack J.H."/>
            <person name="Tsai I.J."/>
        </authorList>
    </citation>
    <scope>NUCLEOTIDE SEQUENCE [LARGE SCALE GENOMIC DNA]</scope>
    <source>
        <strain evidence="3">cv. Chaw 1501</strain>
        <tissue evidence="2">Young leaves</tissue>
    </source>
</reference>
<keyword evidence="1" id="KW-0472">Membrane</keyword>
<feature type="transmembrane region" description="Helical" evidence="1">
    <location>
        <begin position="41"/>
        <end position="56"/>
    </location>
</feature>
<dbReference type="AlphaFoldDB" id="A0A3S3PHP5"/>
<evidence type="ECO:0000313" key="2">
    <source>
        <dbReference type="EMBL" id="RWR90835.1"/>
    </source>
</evidence>
<keyword evidence="1" id="KW-1133">Transmembrane helix</keyword>
<gene>
    <name evidence="2" type="ORF">CKAN_01995600</name>
</gene>
<sequence>MHVFKMPSMKEVSLKVFASLAFCASFYYFNESMTEKNRRSIFGWAFTGICEVLLLAQTKQLRMRIYNSPTSISLWTAIRFILGVASYFFWFLLGILGRLMKRTGLLL</sequence>
<organism evidence="2 3">
    <name type="scientific">Cinnamomum micranthum f. kanehirae</name>
    <dbReference type="NCBI Taxonomy" id="337451"/>
    <lineage>
        <taxon>Eukaryota</taxon>
        <taxon>Viridiplantae</taxon>
        <taxon>Streptophyta</taxon>
        <taxon>Embryophyta</taxon>
        <taxon>Tracheophyta</taxon>
        <taxon>Spermatophyta</taxon>
        <taxon>Magnoliopsida</taxon>
        <taxon>Magnoliidae</taxon>
        <taxon>Laurales</taxon>
        <taxon>Lauraceae</taxon>
        <taxon>Cinnamomum</taxon>
    </lineage>
</organism>
<proteinExistence type="predicted"/>
<keyword evidence="1" id="KW-0812">Transmembrane</keyword>
<evidence type="ECO:0000313" key="3">
    <source>
        <dbReference type="Proteomes" id="UP000283530"/>
    </source>
</evidence>
<feature type="transmembrane region" description="Helical" evidence="1">
    <location>
        <begin position="12"/>
        <end position="29"/>
    </location>
</feature>
<protein>
    <submittedName>
        <fullName evidence="2">Uncharacterized protein</fullName>
    </submittedName>
</protein>
<keyword evidence="3" id="KW-1185">Reference proteome</keyword>
<accession>A0A3S3PHP5</accession>
<dbReference type="EMBL" id="QPKB01000008">
    <property type="protein sequence ID" value="RWR90835.1"/>
    <property type="molecule type" value="Genomic_DNA"/>
</dbReference>
<name>A0A3S3PHP5_9MAGN</name>
<dbReference type="Proteomes" id="UP000283530">
    <property type="component" value="Unassembled WGS sequence"/>
</dbReference>
<evidence type="ECO:0000256" key="1">
    <source>
        <dbReference type="SAM" id="Phobius"/>
    </source>
</evidence>